<dbReference type="GeneID" id="22915617"/>
<dbReference type="EMBL" id="AFNH02001211">
    <property type="protein sequence ID" value="EZG43692.1"/>
    <property type="molecule type" value="Genomic_DNA"/>
</dbReference>
<protein>
    <submittedName>
        <fullName evidence="3">Transmembrane protein</fullName>
    </submittedName>
</protein>
<organism evidence="3 4">
    <name type="scientific">Gregarina niphandrodes</name>
    <name type="common">Septate eugregarine</name>
    <dbReference type="NCBI Taxonomy" id="110365"/>
    <lineage>
        <taxon>Eukaryota</taxon>
        <taxon>Sar</taxon>
        <taxon>Alveolata</taxon>
        <taxon>Apicomplexa</taxon>
        <taxon>Conoidasida</taxon>
        <taxon>Gregarinasina</taxon>
        <taxon>Eugregarinorida</taxon>
        <taxon>Gregarinidae</taxon>
        <taxon>Gregarina</taxon>
    </lineage>
</organism>
<evidence type="ECO:0000313" key="4">
    <source>
        <dbReference type="Proteomes" id="UP000019763"/>
    </source>
</evidence>
<keyword evidence="4" id="KW-1185">Reference proteome</keyword>
<dbReference type="RefSeq" id="XP_011133075.1">
    <property type="nucleotide sequence ID" value="XM_011134773.1"/>
</dbReference>
<feature type="region of interest" description="Disordered" evidence="1">
    <location>
        <begin position="1"/>
        <end position="56"/>
    </location>
</feature>
<name>A0A023AYE4_GRENI</name>
<comment type="caution">
    <text evidence="3">The sequence shown here is derived from an EMBL/GenBank/DDBJ whole genome shotgun (WGS) entry which is preliminary data.</text>
</comment>
<keyword evidence="2 3" id="KW-0812">Transmembrane</keyword>
<keyword evidence="2" id="KW-1133">Transmembrane helix</keyword>
<evidence type="ECO:0000256" key="2">
    <source>
        <dbReference type="SAM" id="Phobius"/>
    </source>
</evidence>
<proteinExistence type="predicted"/>
<evidence type="ECO:0000256" key="1">
    <source>
        <dbReference type="SAM" id="MobiDB-lite"/>
    </source>
</evidence>
<feature type="compositionally biased region" description="Gly residues" evidence="1">
    <location>
        <begin position="1"/>
        <end position="10"/>
    </location>
</feature>
<dbReference type="Proteomes" id="UP000019763">
    <property type="component" value="Unassembled WGS sequence"/>
</dbReference>
<reference evidence="3" key="1">
    <citation type="submission" date="2013-12" db="EMBL/GenBank/DDBJ databases">
        <authorList>
            <person name="Omoto C.K."/>
            <person name="Sibley D."/>
            <person name="Venepally P."/>
            <person name="Hadjithomas M."/>
            <person name="Karamycheva S."/>
            <person name="Brunk B."/>
            <person name="Roos D."/>
            <person name="Caler E."/>
            <person name="Lorenzi H."/>
        </authorList>
    </citation>
    <scope>NUCLEOTIDE SEQUENCE</scope>
</reference>
<dbReference type="VEuPathDB" id="CryptoDB:GNI_162350"/>
<feature type="compositionally biased region" description="Polar residues" evidence="1">
    <location>
        <begin position="17"/>
        <end position="37"/>
    </location>
</feature>
<dbReference type="AlphaFoldDB" id="A0A023AYE4"/>
<accession>A0A023AYE4</accession>
<evidence type="ECO:0000313" key="3">
    <source>
        <dbReference type="EMBL" id="EZG43692.1"/>
    </source>
</evidence>
<gene>
    <name evidence="3" type="ORF">GNI_162350</name>
</gene>
<feature type="transmembrane region" description="Helical" evidence="2">
    <location>
        <begin position="385"/>
        <end position="406"/>
    </location>
</feature>
<sequence>MEGPLAGTGGKVRTIGTMATSNGGHTPVVQLSDTSAGDTPAGDTPAGDTSVGDTSLGDTSVGQVDRQAANQEAPGLAVGSAPVIKVASSTPKETLTGDPLVLYQVYSGSSPGFNLTETSGSSVVIPSWVGAVGSSTECAATKPNPVFTLHGGNPSWVTVAETESVPGYPLALLSLAQGNYALVQESFPVAAHSSSVTTNAWTTTSMSADTIGRLYNGTSILVGGSLGASNQHAFQYFVSDSKLWVYVSGDDAGTATKKDVHMAVLPVGTLALKLGVYLNVALVEHDGSKFAYDLEGASCGQMATFLSLAWTGATKPEEGLDCTVTAPAFSERIYVVAPEECAASTKLALAVFTFSNCDAVTKEQIIDLTSSQDAPLDPDPSHLGWVVPVIISLVLVGLLATGYLMFKRFRIQSAEADAAAAAANASGNRGSVPVYERPSSQLANVN</sequence>
<keyword evidence="2" id="KW-0472">Membrane</keyword>